<evidence type="ECO:0000256" key="1">
    <source>
        <dbReference type="SAM" id="MobiDB-lite"/>
    </source>
</evidence>
<dbReference type="Proteomes" id="UP001497600">
    <property type="component" value="Chromosome H"/>
</dbReference>
<reference evidence="2 3" key="1">
    <citation type="submission" date="2024-01" db="EMBL/GenBank/DDBJ databases">
        <authorList>
            <consortium name="Genoscope - CEA"/>
            <person name="William W."/>
        </authorList>
    </citation>
    <scope>NUCLEOTIDE SEQUENCE [LARGE SCALE GENOMIC DNA]</scope>
    <source>
        <strain evidence="2 3">29B2s-10</strain>
    </source>
</reference>
<dbReference type="EMBL" id="OZ004260">
    <property type="protein sequence ID" value="CAK7922125.1"/>
    <property type="molecule type" value="Genomic_DNA"/>
</dbReference>
<proteinExistence type="predicted"/>
<organism evidence="2 3">
    <name type="scientific">[Candida] anglica</name>
    <dbReference type="NCBI Taxonomy" id="148631"/>
    <lineage>
        <taxon>Eukaryota</taxon>
        <taxon>Fungi</taxon>
        <taxon>Dikarya</taxon>
        <taxon>Ascomycota</taxon>
        <taxon>Saccharomycotina</taxon>
        <taxon>Pichiomycetes</taxon>
        <taxon>Debaryomycetaceae</taxon>
        <taxon>Kurtzmaniella</taxon>
    </lineage>
</organism>
<feature type="compositionally biased region" description="Low complexity" evidence="1">
    <location>
        <begin position="50"/>
        <end position="70"/>
    </location>
</feature>
<protein>
    <recommendedName>
        <fullName evidence="4">Protein DSF2</fullName>
    </recommendedName>
</protein>
<accession>A0ABP0EM46</accession>
<feature type="region of interest" description="Disordered" evidence="1">
    <location>
        <begin position="34"/>
        <end position="70"/>
    </location>
</feature>
<evidence type="ECO:0008006" key="4">
    <source>
        <dbReference type="Google" id="ProtNLM"/>
    </source>
</evidence>
<name>A0ABP0EM46_9ASCO</name>
<keyword evidence="3" id="KW-1185">Reference proteome</keyword>
<evidence type="ECO:0000313" key="2">
    <source>
        <dbReference type="EMBL" id="CAK7922125.1"/>
    </source>
</evidence>
<evidence type="ECO:0000313" key="3">
    <source>
        <dbReference type="Proteomes" id="UP001497600"/>
    </source>
</evidence>
<gene>
    <name evidence="2" type="ORF">CAAN4_H23002</name>
</gene>
<sequence>MSSTSDQSHNQDYSEVLDSMSEFNFNVPSINVETTYCGQDPEPPRENQLSTSNRLPSTSSTTSSTASSFASHGSVIYGSGSRQHRQSVYSTMSTTNTLYSAGNFSTDSEVKDLLSDKRTNDSSSKMDEEDLKRERFKQLFRSSKVKTTSHVHENPLDQEYFDNVTNRLEQNVFSQSTKLKLELDWDYIIETYLFGDSIENVFHLGNLESYQRNHELMDFLLNSHLESGEFRFTPIPTIGTHIPQEEILEAIKSILIQLDDFNDILTFYKAEFETHNDTKTFKSLETFNKLETFANKKGFTLPMAQSMFGTWLLSFAKGGDDSNYNDVRIMNQFRKAARMSLVLRKLNENQFFEECIKILNREEQISIRRFLKKDNEFALCMAIFSIAEYYQHVHGFDTAVNYWEANAHLTRDVESCNMAIWGLGDGLGGGNKVKKLDRLGSGSKRKKYNTKRRIAHLYRILIKNGGVPGYGTSWVFKEKYD</sequence>